<dbReference type="HAMAP" id="MF_01973">
    <property type="entry name" value="lon_bact"/>
    <property type="match status" value="1"/>
</dbReference>
<feature type="active site" evidence="10 12">
    <location>
        <position position="752"/>
    </location>
</feature>
<keyword evidence="7 10" id="KW-0067">ATP-binding</keyword>
<dbReference type="PIRSF" id="PIRSF001174">
    <property type="entry name" value="Lon_proteas"/>
    <property type="match status" value="1"/>
</dbReference>
<keyword evidence="4 10" id="KW-0547">Nucleotide-binding</keyword>
<evidence type="ECO:0000256" key="14">
    <source>
        <dbReference type="PROSITE-ProRule" id="PRU01122"/>
    </source>
</evidence>
<dbReference type="InterPro" id="IPR003111">
    <property type="entry name" value="Lon_prtase_N"/>
</dbReference>
<dbReference type="GO" id="GO:0034605">
    <property type="term" value="P:cellular response to heat"/>
    <property type="evidence" value="ECO:0007669"/>
    <property type="project" value="UniProtKB-UniRule"/>
</dbReference>
<comment type="caution">
    <text evidence="18">The sequence shown here is derived from an EMBL/GenBank/DDBJ whole genome shotgun (WGS) entry which is preliminary data.</text>
</comment>
<dbReference type="InterPro" id="IPR015947">
    <property type="entry name" value="PUA-like_sf"/>
</dbReference>
<dbReference type="NCBIfam" id="TIGR00763">
    <property type="entry name" value="lon"/>
    <property type="match status" value="1"/>
</dbReference>
<dbReference type="Pfam" id="PF22667">
    <property type="entry name" value="Lon_lid"/>
    <property type="match status" value="1"/>
</dbReference>
<organism evidence="18 19">
    <name type="scientific">Limisphaera ngatamarikiensis</name>
    <dbReference type="NCBI Taxonomy" id="1324935"/>
    <lineage>
        <taxon>Bacteria</taxon>
        <taxon>Pseudomonadati</taxon>
        <taxon>Verrucomicrobiota</taxon>
        <taxon>Verrucomicrobiia</taxon>
        <taxon>Limisphaerales</taxon>
        <taxon>Limisphaeraceae</taxon>
        <taxon>Limisphaera</taxon>
    </lineage>
</organism>
<dbReference type="InterPro" id="IPR027065">
    <property type="entry name" value="Lon_Prtase"/>
</dbReference>
<dbReference type="Gene3D" id="1.20.5.5270">
    <property type="match status" value="1"/>
</dbReference>
<comment type="function">
    <text evidence="10">ATP-dependent serine protease that mediates the selective degradation of mutant and abnormal proteins as well as certain short-lived regulatory proteins. Required for cellular homeostasis and for survival from DNA damage and developmental changes induced by stress. Degrades polypeptides processively to yield small peptide fragments that are 5 to 10 amino acids long. Binds to DNA in a double-stranded, site-specific manner.</text>
</comment>
<keyword evidence="5 10" id="KW-0378">Hydrolase</keyword>
<evidence type="ECO:0000256" key="15">
    <source>
        <dbReference type="RuleBase" id="RU000591"/>
    </source>
</evidence>
<dbReference type="Gene3D" id="3.30.230.10">
    <property type="match status" value="1"/>
</dbReference>
<keyword evidence="2 10" id="KW-0963">Cytoplasm</keyword>
<evidence type="ECO:0000256" key="10">
    <source>
        <dbReference type="HAMAP-Rule" id="MF_01973"/>
    </source>
</evidence>
<gene>
    <name evidence="10 18" type="primary">lon</name>
    <name evidence="18" type="ORF">G4L39_11610</name>
</gene>
<keyword evidence="6 10" id="KW-0720">Serine protease</keyword>
<evidence type="ECO:0000259" key="17">
    <source>
        <dbReference type="PROSITE" id="PS51787"/>
    </source>
</evidence>
<dbReference type="InterPro" id="IPR003959">
    <property type="entry name" value="ATPase_AAA_core"/>
</dbReference>
<dbReference type="SUPFAM" id="SSF52540">
    <property type="entry name" value="P-loop containing nucleoside triphosphate hydrolases"/>
    <property type="match status" value="1"/>
</dbReference>
<dbReference type="AlphaFoldDB" id="A0A6M1RZ45"/>
<dbReference type="EC" id="3.4.21.53" evidence="10 11"/>
<dbReference type="Pfam" id="PF02190">
    <property type="entry name" value="LON_substr_bdg"/>
    <property type="match status" value="1"/>
</dbReference>
<evidence type="ECO:0000256" key="1">
    <source>
        <dbReference type="ARBA" id="ARBA00004496"/>
    </source>
</evidence>
<evidence type="ECO:0000256" key="6">
    <source>
        <dbReference type="ARBA" id="ARBA00022825"/>
    </source>
</evidence>
<comment type="induction">
    <text evidence="10">By heat shock.</text>
</comment>
<dbReference type="PROSITE" id="PS51787">
    <property type="entry name" value="LON_N"/>
    <property type="match status" value="1"/>
</dbReference>
<comment type="catalytic activity">
    <reaction evidence="9 10 11 14">
        <text>Hydrolysis of proteins in presence of ATP.</text>
        <dbReference type="EC" id="3.4.21.53"/>
    </reaction>
</comment>
<dbReference type="Gene3D" id="1.10.8.60">
    <property type="match status" value="1"/>
</dbReference>
<feature type="active site" evidence="10 12">
    <location>
        <position position="709"/>
    </location>
</feature>
<evidence type="ECO:0000256" key="11">
    <source>
        <dbReference type="PIRNR" id="PIRNR001174"/>
    </source>
</evidence>
<keyword evidence="3 10" id="KW-0645">Protease</keyword>
<dbReference type="Gene3D" id="2.30.130.40">
    <property type="entry name" value="LON domain-like"/>
    <property type="match status" value="1"/>
</dbReference>
<dbReference type="GO" id="GO:0006515">
    <property type="term" value="P:protein quality control for misfolded or incompletely synthesized proteins"/>
    <property type="evidence" value="ECO:0007669"/>
    <property type="project" value="UniProtKB-UniRule"/>
</dbReference>
<feature type="domain" description="Lon N-terminal" evidence="17">
    <location>
        <begin position="37"/>
        <end position="230"/>
    </location>
</feature>
<dbReference type="InterPro" id="IPR003593">
    <property type="entry name" value="AAA+_ATPase"/>
</dbReference>
<feature type="binding site" evidence="10 13">
    <location>
        <begin position="382"/>
        <end position="389"/>
    </location>
    <ligand>
        <name>ATP</name>
        <dbReference type="ChEBI" id="CHEBI:30616"/>
    </ligand>
</feature>
<dbReference type="Pfam" id="PF05362">
    <property type="entry name" value="Lon_C"/>
    <property type="match status" value="1"/>
</dbReference>
<comment type="subcellular location">
    <subcellularLocation>
        <location evidence="1 10 11">Cytoplasm</location>
    </subcellularLocation>
</comment>
<reference evidence="18 19" key="1">
    <citation type="submission" date="2020-02" db="EMBL/GenBank/DDBJ databases">
        <title>Draft genome sequence of Limisphaera ngatamarikiensis NGM72.4T, a thermophilic Verrucomicrobia grouped in subdivision 3.</title>
        <authorList>
            <person name="Carere C.R."/>
            <person name="Steen J."/>
            <person name="Hugenholtz P."/>
            <person name="Stott M.B."/>
        </authorList>
    </citation>
    <scope>NUCLEOTIDE SEQUENCE [LARGE SCALE GENOMIC DNA]</scope>
    <source>
        <strain evidence="18 19">NGM72.4</strain>
    </source>
</reference>
<dbReference type="Gene3D" id="3.40.50.300">
    <property type="entry name" value="P-loop containing nucleotide triphosphate hydrolases"/>
    <property type="match status" value="1"/>
</dbReference>
<dbReference type="InterPro" id="IPR027417">
    <property type="entry name" value="P-loop_NTPase"/>
</dbReference>
<dbReference type="RefSeq" id="WP_165108349.1">
    <property type="nucleotide sequence ID" value="NZ_JAAKYA010000079.1"/>
</dbReference>
<dbReference type="InterPro" id="IPR008269">
    <property type="entry name" value="Lon_proteolytic"/>
</dbReference>
<dbReference type="GO" id="GO:0004176">
    <property type="term" value="F:ATP-dependent peptidase activity"/>
    <property type="evidence" value="ECO:0007669"/>
    <property type="project" value="UniProtKB-UniRule"/>
</dbReference>
<dbReference type="SUPFAM" id="SSF88697">
    <property type="entry name" value="PUA domain-like"/>
    <property type="match status" value="1"/>
</dbReference>
<evidence type="ECO:0000256" key="13">
    <source>
        <dbReference type="PIRSR" id="PIRSR001174-2"/>
    </source>
</evidence>
<dbReference type="InterPro" id="IPR046336">
    <property type="entry name" value="Lon_prtase_N_sf"/>
</dbReference>
<evidence type="ECO:0000256" key="3">
    <source>
        <dbReference type="ARBA" id="ARBA00022670"/>
    </source>
</evidence>
<proteinExistence type="evidence at transcript level"/>
<dbReference type="Gene3D" id="1.20.58.1480">
    <property type="match status" value="1"/>
</dbReference>
<comment type="similarity">
    <text evidence="10 11 14 15">Belongs to the peptidase S16 family.</text>
</comment>
<dbReference type="GO" id="GO:0005737">
    <property type="term" value="C:cytoplasm"/>
    <property type="evidence" value="ECO:0007669"/>
    <property type="project" value="UniProtKB-SubCell"/>
</dbReference>
<dbReference type="InterPro" id="IPR014721">
    <property type="entry name" value="Ribsml_uS5_D2-typ_fold_subgr"/>
</dbReference>
<comment type="subunit">
    <text evidence="10 11">Homohexamer. Organized in a ring with a central cavity.</text>
</comment>
<evidence type="ECO:0000313" key="19">
    <source>
        <dbReference type="Proteomes" id="UP000477311"/>
    </source>
</evidence>
<evidence type="ECO:0000256" key="9">
    <source>
        <dbReference type="ARBA" id="ARBA00050665"/>
    </source>
</evidence>
<dbReference type="PROSITE" id="PS01046">
    <property type="entry name" value="LON_SER"/>
    <property type="match status" value="1"/>
</dbReference>
<evidence type="ECO:0000256" key="5">
    <source>
        <dbReference type="ARBA" id="ARBA00022801"/>
    </source>
</evidence>
<protein>
    <recommendedName>
        <fullName evidence="10 11">Lon protease</fullName>
        <ecNumber evidence="10 11">3.4.21.53</ecNumber>
    </recommendedName>
    <alternativeName>
        <fullName evidence="10">ATP-dependent protease La</fullName>
    </alternativeName>
</protein>
<dbReference type="PANTHER" id="PTHR10046">
    <property type="entry name" value="ATP DEPENDENT LON PROTEASE FAMILY MEMBER"/>
    <property type="match status" value="1"/>
</dbReference>
<dbReference type="SMART" id="SM00382">
    <property type="entry name" value="AAA"/>
    <property type="match status" value="1"/>
</dbReference>
<dbReference type="PRINTS" id="PR00830">
    <property type="entry name" value="ENDOLAPTASE"/>
</dbReference>
<evidence type="ECO:0000256" key="2">
    <source>
        <dbReference type="ARBA" id="ARBA00022490"/>
    </source>
</evidence>
<dbReference type="CDD" id="cd19500">
    <property type="entry name" value="RecA-like_Lon"/>
    <property type="match status" value="1"/>
</dbReference>
<dbReference type="InterPro" id="IPR027543">
    <property type="entry name" value="Lon_bac"/>
</dbReference>
<dbReference type="GO" id="GO:0005524">
    <property type="term" value="F:ATP binding"/>
    <property type="evidence" value="ECO:0007669"/>
    <property type="project" value="UniProtKB-UniRule"/>
</dbReference>
<keyword evidence="19" id="KW-1185">Reference proteome</keyword>
<name>A0A6M1RZ45_9BACT</name>
<evidence type="ECO:0000256" key="8">
    <source>
        <dbReference type="ARBA" id="ARBA00023016"/>
    </source>
</evidence>
<evidence type="ECO:0000259" key="16">
    <source>
        <dbReference type="PROSITE" id="PS51786"/>
    </source>
</evidence>
<dbReference type="InterPro" id="IPR020568">
    <property type="entry name" value="Ribosomal_Su5_D2-typ_SF"/>
</dbReference>
<feature type="domain" description="Lon proteolytic" evidence="16">
    <location>
        <begin position="622"/>
        <end position="803"/>
    </location>
</feature>
<dbReference type="PROSITE" id="PS51786">
    <property type="entry name" value="LON_PROTEOLYTIC"/>
    <property type="match status" value="1"/>
</dbReference>
<dbReference type="Pfam" id="PF00004">
    <property type="entry name" value="AAA"/>
    <property type="match status" value="1"/>
</dbReference>
<dbReference type="SUPFAM" id="SSF54211">
    <property type="entry name" value="Ribosomal protein S5 domain 2-like"/>
    <property type="match status" value="1"/>
</dbReference>
<sequence>MSIPRESTDTEYVSIHDVAREAGAPSRISSRSLPEALPVLGLSDIVVFPGMVTPLLVESGPSIQLIDDVVAGDRLLGVCLQRRPEQENPGLGDLHPVGCAVRLLKMLKYPDGNVRILVEGLWRIRLREAVRESPYLVAKYDLLRDERDDSVETLALLRNAQAEFQDIVQLSPAIPEQARMAALNAEDPGHFADLVAVHLNLRLEERQKVLETAPVRERLQILLPLLHREREVLSLSSKIQAEVATSITKTQRDYFLREQLRVIRRELGEEESGSPDVRILRQRLEELQLPAEVRSVAARELERLELIPGVSPEYAVARNYVEWILALPWTRETEDNWDLDRAARILDEDHYGLEKVKERLLEFIAVLQRRRQIKGPVLCLVGPPGTGKTSLGRSVARALGRKFAQISLGGVRDEAEIRGHRRTYVGAMPGRILQTLRRLESRNPVLVLDELDKVGNDARGDPASALLEVLDPLQNQAFVDHYLDLPFDLSRVLFIGTANWLDPVHPALRDRLEVIELPGYTESEKLHIARRHLWPRQLQEHGLSAREVTLPSATVRRIIREYTREAGVRQLERDLAALARKATRRLLISNPQAQGAPVRIQPADLPEWLGPPRFPAEPPERIRDCGIALALAWTPYGGEVLYIEVTRMPGRGQLLLTGSLGEVMKESARTALSCLRSRAQTLGLSVEPEDKYDWHVHIPAGAVPKDGPSAGLAVLMALASLEQQRPVPSDLGLTGEITLRGQVLRVGGVREKLLAACRHGLRRVILPVGNQGDWEEVPAEVRQRLKPLFVRHITEVFSLVFPRA</sequence>
<keyword evidence="8 10" id="KW-0346">Stress response</keyword>
<evidence type="ECO:0000256" key="7">
    <source>
        <dbReference type="ARBA" id="ARBA00022840"/>
    </source>
</evidence>
<dbReference type="InterPro" id="IPR054594">
    <property type="entry name" value="Lon_lid"/>
</dbReference>
<evidence type="ECO:0000256" key="4">
    <source>
        <dbReference type="ARBA" id="ARBA00022741"/>
    </source>
</evidence>
<dbReference type="GO" id="GO:0004252">
    <property type="term" value="F:serine-type endopeptidase activity"/>
    <property type="evidence" value="ECO:0007669"/>
    <property type="project" value="UniProtKB-UniRule"/>
</dbReference>
<dbReference type="EMBL" id="JAAKYA010000079">
    <property type="protein sequence ID" value="NGO40032.1"/>
    <property type="molecule type" value="Genomic_DNA"/>
</dbReference>
<dbReference type="GO" id="GO:0016887">
    <property type="term" value="F:ATP hydrolysis activity"/>
    <property type="evidence" value="ECO:0007669"/>
    <property type="project" value="UniProtKB-UniRule"/>
</dbReference>
<evidence type="ECO:0000256" key="12">
    <source>
        <dbReference type="PIRSR" id="PIRSR001174-1"/>
    </source>
</evidence>
<evidence type="ECO:0000313" key="18">
    <source>
        <dbReference type="EMBL" id="NGO40032.1"/>
    </source>
</evidence>
<dbReference type="Proteomes" id="UP000477311">
    <property type="component" value="Unassembled WGS sequence"/>
</dbReference>
<accession>A0A6M1RZ45</accession>
<dbReference type="GO" id="GO:0043565">
    <property type="term" value="F:sequence-specific DNA binding"/>
    <property type="evidence" value="ECO:0007669"/>
    <property type="project" value="UniProtKB-UniRule"/>
</dbReference>
<dbReference type="SMART" id="SM00464">
    <property type="entry name" value="LON"/>
    <property type="match status" value="1"/>
</dbReference>
<dbReference type="InterPro" id="IPR008268">
    <property type="entry name" value="Peptidase_S16_AS"/>
</dbReference>
<dbReference type="InterPro" id="IPR004815">
    <property type="entry name" value="Lon_bac/euk-typ"/>
</dbReference>
<dbReference type="FunFam" id="1.20.5.5270:FF:000002">
    <property type="entry name" value="Lon protease homolog"/>
    <property type="match status" value="1"/>
</dbReference>
<dbReference type="FunFam" id="3.40.50.300:FF:000021">
    <property type="entry name" value="Lon protease homolog"/>
    <property type="match status" value="1"/>
</dbReference>